<dbReference type="InterPro" id="IPR012337">
    <property type="entry name" value="RNaseH-like_sf"/>
</dbReference>
<dbReference type="SUPFAM" id="SSF53098">
    <property type="entry name" value="Ribonuclease H-like"/>
    <property type="match status" value="1"/>
</dbReference>
<comment type="caution">
    <text evidence="1">The sequence shown here is derived from an EMBL/GenBank/DDBJ whole genome shotgun (WGS) entry which is preliminary data.</text>
</comment>
<dbReference type="PANTHER" id="PTHR40866">
    <property type="entry name" value="BED-TYPE DOMAIN-CONTAINING PROTEIN"/>
    <property type="match status" value="1"/>
</dbReference>
<organism evidence="1 2">
    <name type="scientific">Phytophthora nicotianae P1976</name>
    <dbReference type="NCBI Taxonomy" id="1317066"/>
    <lineage>
        <taxon>Eukaryota</taxon>
        <taxon>Sar</taxon>
        <taxon>Stramenopiles</taxon>
        <taxon>Oomycota</taxon>
        <taxon>Peronosporomycetes</taxon>
        <taxon>Peronosporales</taxon>
        <taxon>Peronosporaceae</taxon>
        <taxon>Phytophthora</taxon>
    </lineage>
</organism>
<dbReference type="PANTHER" id="PTHR40866:SF1">
    <property type="entry name" value="BED-TYPE DOMAIN-CONTAINING PROTEIN"/>
    <property type="match status" value="1"/>
</dbReference>
<sequence>VVLVTPLLDIASLMNEPDDDLSSRSHYAFLATMLPRDFGVQIDQCRFIVGDNCSVNRLLAMLMGLKAELRLVIRQDTRWSSTFGMLKRYFQLLEFLDAEDDDIMEVLPSPTSNKRLRALFKELKSVESVAKALQGRDVDLLDVRQWFDELIALKPQFETHLGSRAEIVHSPDFESGCVRVLRGRQNRLTRAKKTALGPFVKLAGDATVESDNEDLSFVERHRKRRRIAGPAVSYEQLKTIPPTSNVVERLFNAARVTFGHQRQALQPATLEMILFLRENRGYWDSSTVNSIN</sequence>
<protein>
    <recommendedName>
        <fullName evidence="3">HAT C-terminal dimerisation domain-containing protein</fullName>
    </recommendedName>
</protein>
<evidence type="ECO:0008006" key="3">
    <source>
        <dbReference type="Google" id="ProtNLM"/>
    </source>
</evidence>
<reference evidence="1 2" key="1">
    <citation type="submission" date="2013-11" db="EMBL/GenBank/DDBJ databases">
        <title>The Genome Sequence of Phytophthora parasitica P1976.</title>
        <authorList>
            <consortium name="The Broad Institute Genomics Platform"/>
            <person name="Russ C."/>
            <person name="Tyler B."/>
            <person name="Panabieres F."/>
            <person name="Shan W."/>
            <person name="Tripathy S."/>
            <person name="Grunwald N."/>
            <person name="Machado M."/>
            <person name="Johnson C.S."/>
            <person name="Walker B."/>
            <person name="Young S."/>
            <person name="Zeng Q."/>
            <person name="Gargeya S."/>
            <person name="Fitzgerald M."/>
            <person name="Haas B."/>
            <person name="Abouelleil A."/>
            <person name="Allen A.W."/>
            <person name="Alvarado L."/>
            <person name="Arachchi H.M."/>
            <person name="Berlin A.M."/>
            <person name="Chapman S.B."/>
            <person name="Gainer-Dewar J."/>
            <person name="Goldberg J."/>
            <person name="Griggs A."/>
            <person name="Gujja S."/>
            <person name="Hansen M."/>
            <person name="Howarth C."/>
            <person name="Imamovic A."/>
            <person name="Ireland A."/>
            <person name="Larimer J."/>
            <person name="McCowan C."/>
            <person name="Murphy C."/>
            <person name="Pearson M."/>
            <person name="Poon T.W."/>
            <person name="Priest M."/>
            <person name="Roberts A."/>
            <person name="Saif S."/>
            <person name="Shea T."/>
            <person name="Sisk P."/>
            <person name="Sykes S."/>
            <person name="Wortman J."/>
            <person name="Nusbaum C."/>
            <person name="Birren B."/>
        </authorList>
    </citation>
    <scope>NUCLEOTIDE SEQUENCE [LARGE SCALE GENOMIC DNA]</scope>
    <source>
        <strain evidence="1 2">P1976</strain>
    </source>
</reference>
<accession>A0A081AX57</accession>
<gene>
    <name evidence="1" type="ORF">F444_02499</name>
</gene>
<dbReference type="EMBL" id="ANJA01000502">
    <property type="protein sequence ID" value="ETO83468.1"/>
    <property type="molecule type" value="Genomic_DNA"/>
</dbReference>
<dbReference type="Proteomes" id="UP000028582">
    <property type="component" value="Unassembled WGS sequence"/>
</dbReference>
<name>A0A081AX57_PHYNI</name>
<evidence type="ECO:0000313" key="2">
    <source>
        <dbReference type="Proteomes" id="UP000028582"/>
    </source>
</evidence>
<feature type="non-terminal residue" evidence="1">
    <location>
        <position position="1"/>
    </location>
</feature>
<evidence type="ECO:0000313" key="1">
    <source>
        <dbReference type="EMBL" id="ETO83468.1"/>
    </source>
</evidence>
<dbReference type="AlphaFoldDB" id="A0A081AX57"/>
<proteinExistence type="predicted"/>